<dbReference type="PANTHER" id="PTHR13247">
    <property type="entry name" value="TETRATRICOPEPTIDE REPEAT PROTEIN 11 TPR REPEAT PROTEIN 11"/>
    <property type="match status" value="1"/>
</dbReference>
<evidence type="ECO:0000313" key="15">
    <source>
        <dbReference type="EMBL" id="TIB36343.1"/>
    </source>
</evidence>
<name>A0A4V4MAK9_WALIC</name>
<evidence type="ECO:0000256" key="2">
    <source>
        <dbReference type="ARBA" id="ARBA00008937"/>
    </source>
</evidence>
<evidence type="ECO:0000256" key="3">
    <source>
        <dbReference type="ARBA" id="ARBA00014314"/>
    </source>
</evidence>
<organism evidence="14 16">
    <name type="scientific">Wallemia ichthyophaga</name>
    <dbReference type="NCBI Taxonomy" id="245174"/>
    <lineage>
        <taxon>Eukaryota</taxon>
        <taxon>Fungi</taxon>
        <taxon>Dikarya</taxon>
        <taxon>Basidiomycota</taxon>
        <taxon>Wallemiomycotina</taxon>
        <taxon>Wallemiomycetes</taxon>
        <taxon>Wallemiales</taxon>
        <taxon>Wallemiaceae</taxon>
        <taxon>Wallemia</taxon>
    </lineage>
</organism>
<dbReference type="EMBL" id="SPOI01000131">
    <property type="protein sequence ID" value="TIB36343.1"/>
    <property type="molecule type" value="Genomic_DNA"/>
</dbReference>
<comment type="similarity">
    <text evidence="2 12">Belongs to the FIS1 family.</text>
</comment>
<dbReference type="AlphaFoldDB" id="A0A4V4MAK9"/>
<comment type="domain">
    <text evidence="12">The C-terminus is required for mitochondrial localization, while the N-terminus is necessary for mitochondrial fission.</text>
</comment>
<keyword evidence="5" id="KW-0677">Repeat</keyword>
<evidence type="ECO:0000256" key="13">
    <source>
        <dbReference type="SAM" id="Phobius"/>
    </source>
</evidence>
<comment type="subcellular location">
    <subcellularLocation>
        <location evidence="1">Mitochondrion outer membrane</location>
        <topology evidence="1">Single-pass membrane protein</topology>
    </subcellularLocation>
</comment>
<dbReference type="CDD" id="cd12212">
    <property type="entry name" value="Fis1"/>
    <property type="match status" value="1"/>
</dbReference>
<dbReference type="InterPro" id="IPR016543">
    <property type="entry name" value="Fis1"/>
</dbReference>
<dbReference type="GO" id="GO:0005741">
    <property type="term" value="C:mitochondrial outer membrane"/>
    <property type="evidence" value="ECO:0007669"/>
    <property type="project" value="UniProtKB-SubCell"/>
</dbReference>
<accession>A0A4V4MAK9</accession>
<keyword evidence="4 13" id="KW-0812">Transmembrane</keyword>
<keyword evidence="7" id="KW-0802">TPR repeat</keyword>
<dbReference type="GO" id="GO:0005778">
    <property type="term" value="C:peroxisomal membrane"/>
    <property type="evidence" value="ECO:0007669"/>
    <property type="project" value="TreeGrafter"/>
</dbReference>
<keyword evidence="8 13" id="KW-1133">Transmembrane helix</keyword>
<evidence type="ECO:0000313" key="14">
    <source>
        <dbReference type="EMBL" id="TIB16973.1"/>
    </source>
</evidence>
<gene>
    <name evidence="15" type="ORF">E3P86_02526</name>
    <name evidence="14" type="ORF">E3P90_00258</name>
</gene>
<dbReference type="InterPro" id="IPR033745">
    <property type="entry name" value="Fis1_cytosol"/>
</dbReference>
<sequence length="155" mass="17248">MSSSAELPFAVDVNTPLSRSELQVLRIQYDKEEQAGHTSVQTKFNLAWGLVKSKEREEVTEGVALLSEIYKQEAERRRECLYYLALGNYKVSNYADAKRLNDVLLEKEPNNLQARSLGQIIDKAWAKEGYIGLAISGGAVALGAILVGSLMRSRK</sequence>
<reference evidence="16 17" key="1">
    <citation type="submission" date="2019-03" db="EMBL/GenBank/DDBJ databases">
        <title>Sequencing 23 genomes of Wallemia ichthyophaga.</title>
        <authorList>
            <person name="Gostincar C."/>
        </authorList>
    </citation>
    <scope>NUCLEOTIDE SEQUENCE [LARGE SCALE GENOMIC DNA]</scope>
    <source>
        <strain evidence="15 17">EXF-6200</strain>
        <strain evidence="14 16">EXF-8621</strain>
    </source>
</reference>
<dbReference type="Proteomes" id="UP000310689">
    <property type="component" value="Unassembled WGS sequence"/>
</dbReference>
<dbReference type="InterPro" id="IPR011990">
    <property type="entry name" value="TPR-like_helical_dom_sf"/>
</dbReference>
<proteinExistence type="inferred from homology"/>
<evidence type="ECO:0000256" key="10">
    <source>
        <dbReference type="ARBA" id="ARBA00023136"/>
    </source>
</evidence>
<dbReference type="GO" id="GO:0000422">
    <property type="term" value="P:autophagy of mitochondrion"/>
    <property type="evidence" value="ECO:0007669"/>
    <property type="project" value="TreeGrafter"/>
</dbReference>
<evidence type="ECO:0000256" key="9">
    <source>
        <dbReference type="ARBA" id="ARBA00023128"/>
    </source>
</evidence>
<dbReference type="InterPro" id="IPR028058">
    <property type="entry name" value="Fis1_TPR_N"/>
</dbReference>
<feature type="transmembrane region" description="Helical" evidence="13">
    <location>
        <begin position="130"/>
        <end position="151"/>
    </location>
</feature>
<dbReference type="Gene3D" id="1.25.40.10">
    <property type="entry name" value="Tetratricopeptide repeat domain"/>
    <property type="match status" value="1"/>
</dbReference>
<evidence type="ECO:0000313" key="16">
    <source>
        <dbReference type="Proteomes" id="UP000306954"/>
    </source>
</evidence>
<evidence type="ECO:0000256" key="7">
    <source>
        <dbReference type="ARBA" id="ARBA00022803"/>
    </source>
</evidence>
<dbReference type="GO" id="GO:0000266">
    <property type="term" value="P:mitochondrial fission"/>
    <property type="evidence" value="ECO:0007669"/>
    <property type="project" value="UniProtKB-UniRule"/>
</dbReference>
<evidence type="ECO:0000256" key="1">
    <source>
        <dbReference type="ARBA" id="ARBA00004572"/>
    </source>
</evidence>
<evidence type="ECO:0000256" key="8">
    <source>
        <dbReference type="ARBA" id="ARBA00022989"/>
    </source>
</evidence>
<dbReference type="Proteomes" id="UP000306954">
    <property type="component" value="Unassembled WGS sequence"/>
</dbReference>
<dbReference type="Pfam" id="PF14853">
    <property type="entry name" value="Fis1_TPR_C"/>
    <property type="match status" value="1"/>
</dbReference>
<keyword evidence="10 12" id="KW-0472">Membrane</keyword>
<evidence type="ECO:0000256" key="11">
    <source>
        <dbReference type="ARBA" id="ARBA00025016"/>
    </source>
</evidence>
<dbReference type="OMA" id="QFNYAWG"/>
<keyword evidence="6 12" id="KW-1000">Mitochondrion outer membrane</keyword>
<dbReference type="GO" id="GO:0016559">
    <property type="term" value="P:peroxisome fission"/>
    <property type="evidence" value="ECO:0007669"/>
    <property type="project" value="TreeGrafter"/>
</dbReference>
<dbReference type="SUPFAM" id="SSF48452">
    <property type="entry name" value="TPR-like"/>
    <property type="match status" value="1"/>
</dbReference>
<dbReference type="OrthoDB" id="421154at2759"/>
<keyword evidence="9 12" id="KW-0496">Mitochondrion</keyword>
<evidence type="ECO:0000256" key="12">
    <source>
        <dbReference type="PIRNR" id="PIRNR008835"/>
    </source>
</evidence>
<dbReference type="Pfam" id="PF14852">
    <property type="entry name" value="Fis1_TPR_N"/>
    <property type="match status" value="1"/>
</dbReference>
<dbReference type="PIRSF" id="PIRSF008835">
    <property type="entry name" value="TPR_repeat_11_Fis1"/>
    <property type="match status" value="1"/>
</dbReference>
<protein>
    <recommendedName>
        <fullName evidence="3 12">Mitochondrial fission 1 protein</fullName>
    </recommendedName>
</protein>
<comment type="caution">
    <text evidence="14">The sequence shown here is derived from an EMBL/GenBank/DDBJ whole genome shotgun (WGS) entry which is preliminary data.</text>
</comment>
<dbReference type="FunFam" id="1.25.40.10:FF:000179">
    <property type="entry name" value="Mitochondrial fission 1 protein"/>
    <property type="match status" value="1"/>
</dbReference>
<evidence type="ECO:0000256" key="5">
    <source>
        <dbReference type="ARBA" id="ARBA00022737"/>
    </source>
</evidence>
<evidence type="ECO:0000256" key="4">
    <source>
        <dbReference type="ARBA" id="ARBA00022692"/>
    </source>
</evidence>
<dbReference type="EMBL" id="SPOF01000002">
    <property type="protein sequence ID" value="TIB16973.1"/>
    <property type="molecule type" value="Genomic_DNA"/>
</dbReference>
<evidence type="ECO:0000313" key="17">
    <source>
        <dbReference type="Proteomes" id="UP000310689"/>
    </source>
</evidence>
<dbReference type="InterPro" id="IPR028061">
    <property type="entry name" value="Fis1_TPR_C"/>
</dbReference>
<comment type="function">
    <text evidence="11">Has a role in mitochondrial fission. Has a role in outer membrane fission but not matrix separation.</text>
</comment>
<evidence type="ECO:0000256" key="6">
    <source>
        <dbReference type="ARBA" id="ARBA00022787"/>
    </source>
</evidence>
<dbReference type="PANTHER" id="PTHR13247:SF0">
    <property type="entry name" value="MITOCHONDRIAL FISSION 1 PROTEIN"/>
    <property type="match status" value="1"/>
</dbReference>